<dbReference type="EMBL" id="JAEPRJ010000001">
    <property type="protein sequence ID" value="MBK5898641.1"/>
    <property type="molecule type" value="Genomic_DNA"/>
</dbReference>
<reference evidence="1 2" key="1">
    <citation type="submission" date="2021-01" db="EMBL/GenBank/DDBJ databases">
        <title>Isolation and description of Catonella massiliensis sp. nov., a novel Catonella species, isolated from a stable periodontitis subject.</title>
        <authorList>
            <person name="Antezack A."/>
            <person name="Boxberger M."/>
            <person name="La Scola B."/>
            <person name="Monnet-Corti V."/>
        </authorList>
    </citation>
    <scope>NUCLEOTIDE SEQUENCE [LARGE SCALE GENOMIC DNA]</scope>
    <source>
        <strain evidence="1 2">Marseille-Q4567</strain>
    </source>
</reference>
<sequence>MTLEEILKRLRRMNSFLELSDEMIISYAGESARGYERAVKIGKTCADLTELIKELKAEGLSESNTVCVE</sequence>
<evidence type="ECO:0000313" key="2">
    <source>
        <dbReference type="Proteomes" id="UP000604730"/>
    </source>
</evidence>
<evidence type="ECO:0000313" key="1">
    <source>
        <dbReference type="EMBL" id="MBK5898641.1"/>
    </source>
</evidence>
<name>A0ABS1J3B0_9FIRM</name>
<gene>
    <name evidence="1" type="ORF">JJN12_12810</name>
</gene>
<organism evidence="1 2">
    <name type="scientific">Catonella massiliensis</name>
    <dbReference type="NCBI Taxonomy" id="2799636"/>
    <lineage>
        <taxon>Bacteria</taxon>
        <taxon>Bacillati</taxon>
        <taxon>Bacillota</taxon>
        <taxon>Clostridia</taxon>
        <taxon>Lachnospirales</taxon>
        <taxon>Lachnospiraceae</taxon>
        <taxon>Catonella</taxon>
    </lineage>
</organism>
<dbReference type="RefSeq" id="WP_208430045.1">
    <property type="nucleotide sequence ID" value="NZ_JAEPRJ010000001.1"/>
</dbReference>
<dbReference type="Proteomes" id="UP000604730">
    <property type="component" value="Unassembled WGS sequence"/>
</dbReference>
<proteinExistence type="predicted"/>
<comment type="caution">
    <text evidence="1">The sequence shown here is derived from an EMBL/GenBank/DDBJ whole genome shotgun (WGS) entry which is preliminary data.</text>
</comment>
<accession>A0ABS1J3B0</accession>
<protein>
    <submittedName>
        <fullName evidence="1">Uncharacterized protein</fullName>
    </submittedName>
</protein>
<keyword evidence="2" id="KW-1185">Reference proteome</keyword>